<reference evidence="2 3" key="1">
    <citation type="submission" date="2020-08" db="EMBL/GenBank/DDBJ databases">
        <title>Sequencing the genomes of 1000 actinobacteria strains.</title>
        <authorList>
            <person name="Klenk H.-P."/>
        </authorList>
    </citation>
    <scope>NUCLEOTIDE SEQUENCE [LARGE SCALE GENOMIC DNA]</scope>
    <source>
        <strain evidence="2 3">DSM 102122</strain>
    </source>
</reference>
<keyword evidence="3" id="KW-1185">Reference proteome</keyword>
<accession>A0A7W9GUS9</accession>
<keyword evidence="1" id="KW-0812">Transmembrane</keyword>
<protein>
    <submittedName>
        <fullName evidence="2">Uncharacterized protein</fullName>
    </submittedName>
</protein>
<keyword evidence="1" id="KW-0472">Membrane</keyword>
<evidence type="ECO:0000256" key="1">
    <source>
        <dbReference type="SAM" id="Phobius"/>
    </source>
</evidence>
<comment type="caution">
    <text evidence="2">The sequence shown here is derived from an EMBL/GenBank/DDBJ whole genome shotgun (WGS) entry which is preliminary data.</text>
</comment>
<organism evidence="2 3">
    <name type="scientific">Jiangella mangrovi</name>
    <dbReference type="NCBI Taxonomy" id="1524084"/>
    <lineage>
        <taxon>Bacteria</taxon>
        <taxon>Bacillati</taxon>
        <taxon>Actinomycetota</taxon>
        <taxon>Actinomycetes</taxon>
        <taxon>Jiangellales</taxon>
        <taxon>Jiangellaceae</taxon>
        <taxon>Jiangella</taxon>
    </lineage>
</organism>
<evidence type="ECO:0000313" key="2">
    <source>
        <dbReference type="EMBL" id="MBB5790096.1"/>
    </source>
</evidence>
<dbReference type="Proteomes" id="UP000542813">
    <property type="component" value="Unassembled WGS sequence"/>
</dbReference>
<evidence type="ECO:0000313" key="3">
    <source>
        <dbReference type="Proteomes" id="UP000542813"/>
    </source>
</evidence>
<keyword evidence="1" id="KW-1133">Transmembrane helix</keyword>
<gene>
    <name evidence="2" type="ORF">HD601_004671</name>
</gene>
<dbReference type="AlphaFoldDB" id="A0A7W9GUS9"/>
<dbReference type="EMBL" id="JACHMM010000001">
    <property type="protein sequence ID" value="MBB5790096.1"/>
    <property type="molecule type" value="Genomic_DNA"/>
</dbReference>
<dbReference type="RefSeq" id="WP_184825906.1">
    <property type="nucleotide sequence ID" value="NZ_JACHMM010000001.1"/>
</dbReference>
<sequence>MSDRHALAPLRRWLLQSGTPAKLAVLLVVAVLMIAGSVLMLSTLQDGGSADLIEIESPAATDR</sequence>
<feature type="transmembrane region" description="Helical" evidence="1">
    <location>
        <begin position="21"/>
        <end position="42"/>
    </location>
</feature>
<proteinExistence type="predicted"/>
<name>A0A7W9GUS9_9ACTN</name>